<evidence type="ECO:0000313" key="2">
    <source>
        <dbReference type="Proteomes" id="UP001162483"/>
    </source>
</evidence>
<protein>
    <submittedName>
        <fullName evidence="1">Uncharacterized protein</fullName>
    </submittedName>
</protein>
<name>A0ABN9AFT1_9NEOB</name>
<sequence length="132" mass="14711">LPFSLAQVYRLLPFSLAQVYRLLPFSLAQVYRLLPFSLAQMYLPLPFSLAQVYQLLPWTEMSSLMSLHTGSISQCALEAAASQIELHPISWLEDIQYHQALPSPSLTVPGPALFVNWISVISIMDSQGYLGG</sequence>
<gene>
    <name evidence="1" type="ORF">SPARVUS_LOCUS724788</name>
</gene>
<organism evidence="1 2">
    <name type="scientific">Staurois parvus</name>
    <dbReference type="NCBI Taxonomy" id="386267"/>
    <lineage>
        <taxon>Eukaryota</taxon>
        <taxon>Metazoa</taxon>
        <taxon>Chordata</taxon>
        <taxon>Craniata</taxon>
        <taxon>Vertebrata</taxon>
        <taxon>Euteleostomi</taxon>
        <taxon>Amphibia</taxon>
        <taxon>Batrachia</taxon>
        <taxon>Anura</taxon>
        <taxon>Neobatrachia</taxon>
        <taxon>Ranoidea</taxon>
        <taxon>Ranidae</taxon>
        <taxon>Staurois</taxon>
    </lineage>
</organism>
<keyword evidence="2" id="KW-1185">Reference proteome</keyword>
<accession>A0ABN9AFT1</accession>
<feature type="non-terminal residue" evidence="1">
    <location>
        <position position="1"/>
    </location>
</feature>
<reference evidence="1" key="1">
    <citation type="submission" date="2023-05" db="EMBL/GenBank/DDBJ databases">
        <authorList>
            <person name="Stuckert A."/>
        </authorList>
    </citation>
    <scope>NUCLEOTIDE SEQUENCE</scope>
</reference>
<proteinExistence type="predicted"/>
<dbReference type="Proteomes" id="UP001162483">
    <property type="component" value="Unassembled WGS sequence"/>
</dbReference>
<dbReference type="EMBL" id="CATNWA010000230">
    <property type="protein sequence ID" value="CAI9534834.1"/>
    <property type="molecule type" value="Genomic_DNA"/>
</dbReference>
<comment type="caution">
    <text evidence="1">The sequence shown here is derived from an EMBL/GenBank/DDBJ whole genome shotgun (WGS) entry which is preliminary data.</text>
</comment>
<evidence type="ECO:0000313" key="1">
    <source>
        <dbReference type="EMBL" id="CAI9534834.1"/>
    </source>
</evidence>